<accession>A0A7C1I5T3</accession>
<gene>
    <name evidence="1" type="ORF">ENO04_04255</name>
</gene>
<dbReference type="AlphaFoldDB" id="A0A7C1I5T3"/>
<proteinExistence type="predicted"/>
<protein>
    <recommendedName>
        <fullName evidence="2">PIN domain-containing protein</fullName>
    </recommendedName>
</protein>
<sequence length="137" mass="15567">MKELLREKHCTKVLVLDASAIFSSIHMLVPDCLVTTPEVYEEIKDSASYNKTLLSIELSRLIVTEPPDIKVELPRKISDKLSRADKSLLKLAFYLKKEGFEVYLATDDYTLEKAALKLGIDYMPTKTIGIKKLSNFK</sequence>
<name>A0A7C1I5T3_9CREN</name>
<reference evidence="1" key="1">
    <citation type="journal article" date="2020" name="mSystems">
        <title>Genome- and Community-Level Interaction Insights into Carbon Utilization and Element Cycling Functions of Hydrothermarchaeota in Hydrothermal Sediment.</title>
        <authorList>
            <person name="Zhou Z."/>
            <person name="Liu Y."/>
            <person name="Xu W."/>
            <person name="Pan J."/>
            <person name="Luo Z.H."/>
            <person name="Li M."/>
        </authorList>
    </citation>
    <scope>NUCLEOTIDE SEQUENCE [LARGE SCALE GENOMIC DNA]</scope>
    <source>
        <strain evidence="1">SpSt-123</strain>
    </source>
</reference>
<dbReference type="SUPFAM" id="SSF88723">
    <property type="entry name" value="PIN domain-like"/>
    <property type="match status" value="1"/>
</dbReference>
<organism evidence="1">
    <name type="scientific">Fervidicoccus fontis</name>
    <dbReference type="NCBI Taxonomy" id="683846"/>
    <lineage>
        <taxon>Archaea</taxon>
        <taxon>Thermoproteota</taxon>
        <taxon>Thermoprotei</taxon>
        <taxon>Fervidicoccales</taxon>
        <taxon>Fervidicoccaceae</taxon>
        <taxon>Fervidicoccus</taxon>
    </lineage>
</organism>
<comment type="caution">
    <text evidence="1">The sequence shown here is derived from an EMBL/GenBank/DDBJ whole genome shotgun (WGS) entry which is preliminary data.</text>
</comment>
<dbReference type="Gene3D" id="3.40.50.1010">
    <property type="entry name" value="5'-nuclease"/>
    <property type="match status" value="1"/>
</dbReference>
<evidence type="ECO:0000313" key="1">
    <source>
        <dbReference type="EMBL" id="HDS10808.1"/>
    </source>
</evidence>
<dbReference type="EMBL" id="DSDY01000132">
    <property type="protein sequence ID" value="HDS10808.1"/>
    <property type="molecule type" value="Genomic_DNA"/>
</dbReference>
<dbReference type="InterPro" id="IPR029060">
    <property type="entry name" value="PIN-like_dom_sf"/>
</dbReference>
<evidence type="ECO:0008006" key="2">
    <source>
        <dbReference type="Google" id="ProtNLM"/>
    </source>
</evidence>